<sequence>MSSTIGASVTVGGVTVTVSTFISAPVSGTVDASGALTGISASPQAPFDFGWTLLSGATDTFPTTDSGLAFSCLRVVLSGIGGMKSVLPTSASVPFVSATATIPAASSLLPAVTSGLDTGLVGAVDTLDSTIGVSALFPFVTAFVSVPLDSTGLPAVPSILPSTGLPGMTDILASTKLGSIYIGGITGVPTSGRSSVGALPSDSGLLSARPLPPHVSRCCDAADPGGHSVLHIDVSALIPHLSLLRVVARPYAVRMRMGSATDCAPRPAPTPPRQRIQQARKQSSNSPQQRLSRRQPAHALLPRRCSHWHPCSRRRNPCSAGLNGNGAGRARGRQITHYGAGDVDYSPSPSPPISPGLGPAFGGLNGGGAGAGRAGYLVEPGVRRAGKQRAYDNGLADSDVLTNPLLMPALGAETGQRRLSWTRTLLRPTRDQVERWLDSWLKRWSVLAIIPALVVWIWCAVPFPHSDPDSVGAPWGDPKTSAWTIANHSQPSPPHLPTTPSPAPAAAVDANFVFFLLFYYGIYVAVALIYVTQLFSLYRLNWCARSSYTFFWASTLVVGWAIHRWDPFGTEERDPKHRGEGDDIQWQRKTLWVMLAFVAMAVPAVVCLTGLRRSGRQAYRHSLTDMQKTFLERQVTMRIPSSYIRFRWFIASISLALLALLAGQGYASVYLSTLPHTSLEGTAYVTFWMTTVNSMALASHWILEEKVRSRALVFVFKYFYFLVYFIFYRNLFARLRSFDQFALIQLLSSFWVCIWYPFRMSGFCHRVVQYFNPEPKSWEEYVESVGLAFYLRNLAQDATMLAFLGWVSILHFGNNPQLYLFFASADKNDPYNYQLTML</sequence>
<feature type="region of interest" description="Disordered" evidence="1">
    <location>
        <begin position="258"/>
        <end position="299"/>
    </location>
</feature>
<dbReference type="AlphaFoldDB" id="A0AAN6G6I1"/>
<feature type="transmembrane region" description="Helical" evidence="2">
    <location>
        <begin position="591"/>
        <end position="611"/>
    </location>
</feature>
<evidence type="ECO:0000313" key="4">
    <source>
        <dbReference type="Proteomes" id="UP001176521"/>
    </source>
</evidence>
<proteinExistence type="predicted"/>
<comment type="caution">
    <text evidence="3">The sequence shown here is derived from an EMBL/GenBank/DDBJ whole genome shotgun (WGS) entry which is preliminary data.</text>
</comment>
<reference evidence="3" key="1">
    <citation type="journal article" date="2023" name="PhytoFront">
        <title>Draft Genome Resources of Seven Strains of Tilletia horrida, Causal Agent of Kernel Smut of Rice.</title>
        <authorList>
            <person name="Khanal S."/>
            <person name="Antony Babu S."/>
            <person name="Zhou X.G."/>
        </authorList>
    </citation>
    <scope>NUCLEOTIDE SEQUENCE</scope>
    <source>
        <strain evidence="3">TX3</strain>
    </source>
</reference>
<organism evidence="3 4">
    <name type="scientific">Tilletia horrida</name>
    <dbReference type="NCBI Taxonomy" id="155126"/>
    <lineage>
        <taxon>Eukaryota</taxon>
        <taxon>Fungi</taxon>
        <taxon>Dikarya</taxon>
        <taxon>Basidiomycota</taxon>
        <taxon>Ustilaginomycotina</taxon>
        <taxon>Exobasidiomycetes</taxon>
        <taxon>Tilletiales</taxon>
        <taxon>Tilletiaceae</taxon>
        <taxon>Tilletia</taxon>
    </lineage>
</organism>
<dbReference type="InterPro" id="IPR039966">
    <property type="entry name" value="C553.12c"/>
</dbReference>
<evidence type="ECO:0008006" key="5">
    <source>
        <dbReference type="Google" id="ProtNLM"/>
    </source>
</evidence>
<keyword evidence="4" id="KW-1185">Reference proteome</keyword>
<feature type="transmembrane region" description="Helical" evidence="2">
    <location>
        <begin position="740"/>
        <end position="758"/>
    </location>
</feature>
<dbReference type="Proteomes" id="UP001176521">
    <property type="component" value="Unassembled WGS sequence"/>
</dbReference>
<keyword evidence="2" id="KW-1133">Transmembrane helix</keyword>
<accession>A0AAN6G6I1</accession>
<feature type="non-terminal residue" evidence="3">
    <location>
        <position position="838"/>
    </location>
</feature>
<feature type="transmembrane region" description="Helical" evidence="2">
    <location>
        <begin position="683"/>
        <end position="703"/>
    </location>
</feature>
<evidence type="ECO:0000313" key="3">
    <source>
        <dbReference type="EMBL" id="KAK0519187.1"/>
    </source>
</evidence>
<gene>
    <name evidence="3" type="ORF">OC842_007531</name>
</gene>
<feature type="transmembrane region" description="Helical" evidence="2">
    <location>
        <begin position="543"/>
        <end position="562"/>
    </location>
</feature>
<feature type="transmembrane region" description="Helical" evidence="2">
    <location>
        <begin position="512"/>
        <end position="531"/>
    </location>
</feature>
<name>A0AAN6G6I1_9BASI</name>
<keyword evidence="2" id="KW-0812">Transmembrane</keyword>
<feature type="transmembrane region" description="Helical" evidence="2">
    <location>
        <begin position="710"/>
        <end position="728"/>
    </location>
</feature>
<keyword evidence="2" id="KW-0472">Membrane</keyword>
<feature type="transmembrane region" description="Helical" evidence="2">
    <location>
        <begin position="648"/>
        <end position="671"/>
    </location>
</feature>
<evidence type="ECO:0000256" key="1">
    <source>
        <dbReference type="SAM" id="MobiDB-lite"/>
    </source>
</evidence>
<feature type="transmembrane region" description="Helical" evidence="2">
    <location>
        <begin position="444"/>
        <end position="463"/>
    </location>
</feature>
<dbReference type="EMBL" id="JAPDMQ010001060">
    <property type="protein sequence ID" value="KAK0519187.1"/>
    <property type="molecule type" value="Genomic_DNA"/>
</dbReference>
<feature type="compositionally biased region" description="Polar residues" evidence="1">
    <location>
        <begin position="281"/>
        <end position="290"/>
    </location>
</feature>
<dbReference type="PANTHER" id="PTHR40467">
    <property type="match status" value="1"/>
</dbReference>
<evidence type="ECO:0000256" key="2">
    <source>
        <dbReference type="SAM" id="Phobius"/>
    </source>
</evidence>
<dbReference type="PANTHER" id="PTHR40467:SF1">
    <property type="match status" value="1"/>
</dbReference>
<protein>
    <recommendedName>
        <fullName evidence="5">Transmembrane protein</fullName>
    </recommendedName>
</protein>